<comment type="caution">
    <text evidence="2">The sequence shown here is derived from an EMBL/GenBank/DDBJ whole genome shotgun (WGS) entry which is preliminary data.</text>
</comment>
<dbReference type="Proteomes" id="UP000070328">
    <property type="component" value="Unassembled WGS sequence"/>
</dbReference>
<sequence length="611" mass="70616">MADQLQKNQAPTATNESSNPSKGVVALELFLEITDRYVESAYAQAAAESSTWHIEGCPDAIDSIYISDNHAYDYASQKKRWRLVSTLANLRSRRVSGIVDRTFCKFPRHHHVPRHHRTPEDFREWYTTEQKSNGIVNPPKHAWVLPDIDVFVLDFKAADCHNNADGANPEPLETAILQPSQEAAGGPLRMIRNVRSSLKSLMTASSKQIRVLAALPELRRVQTWCAIRSPVQPADEPLHDHAAVMPIDRAFLPDLAVELALSGTRLLLLWEPLFDAGVKIVIQPRSYATLLFAFVIFYDNLERPTPPRSLSHPSQMNTMRWSTKFHNVFERIKFGIRGTTLPSGILPYEIWLSIVDAVIDDLESTVEPLTWVLTGYESEKVTDENRCLMLDQSKPPWFYRVEHFLIDDARNWEKGKIKHRQDAMEVLYNFTLVDRRTREIINRRLPRCTFFHRNWFQRGRPLEKPSTSVRIVPSIDLFPYFVRCPAPHSHMKRWRALFSPWEYHGCVEPFSHVQTILLSAILLRPGWADNLKHHFQYLQKMPSLKSVEFRAKRPYSDADETTYYTVEDNLLVFLPGDENLDMDEIISMWRSLKDRGVRFTASHCKALVEFT</sequence>
<evidence type="ECO:0000256" key="1">
    <source>
        <dbReference type="SAM" id="MobiDB-lite"/>
    </source>
</evidence>
<gene>
    <name evidence="2" type="ORF">CSIM01_10744</name>
</gene>
<evidence type="ECO:0000313" key="2">
    <source>
        <dbReference type="EMBL" id="KXH51858.1"/>
    </source>
</evidence>
<evidence type="ECO:0000313" key="3">
    <source>
        <dbReference type="Proteomes" id="UP000070328"/>
    </source>
</evidence>
<dbReference type="AlphaFoldDB" id="A0A135TUJ4"/>
<keyword evidence="3" id="KW-1185">Reference proteome</keyword>
<dbReference type="OrthoDB" id="4842248at2759"/>
<protein>
    <submittedName>
        <fullName evidence="2">Uncharacterized protein</fullName>
    </submittedName>
</protein>
<proteinExistence type="predicted"/>
<organism evidence="2 3">
    <name type="scientific">Colletotrichum simmondsii</name>
    <dbReference type="NCBI Taxonomy" id="703756"/>
    <lineage>
        <taxon>Eukaryota</taxon>
        <taxon>Fungi</taxon>
        <taxon>Dikarya</taxon>
        <taxon>Ascomycota</taxon>
        <taxon>Pezizomycotina</taxon>
        <taxon>Sordariomycetes</taxon>
        <taxon>Hypocreomycetidae</taxon>
        <taxon>Glomerellales</taxon>
        <taxon>Glomerellaceae</taxon>
        <taxon>Colletotrichum</taxon>
        <taxon>Colletotrichum acutatum species complex</taxon>
    </lineage>
</organism>
<reference evidence="2 3" key="1">
    <citation type="submission" date="2014-02" db="EMBL/GenBank/DDBJ databases">
        <title>The genome sequence of Colletotrichum simmondsii CBS122122.</title>
        <authorList>
            <person name="Baroncelli R."/>
            <person name="Thon M.R."/>
        </authorList>
    </citation>
    <scope>NUCLEOTIDE SEQUENCE [LARGE SCALE GENOMIC DNA]</scope>
    <source>
        <strain evidence="2 3">CBS122122</strain>
    </source>
</reference>
<feature type="region of interest" description="Disordered" evidence="1">
    <location>
        <begin position="1"/>
        <end position="20"/>
    </location>
</feature>
<name>A0A135TUJ4_9PEZI</name>
<accession>A0A135TUJ4</accession>
<dbReference type="EMBL" id="JFBX01000054">
    <property type="protein sequence ID" value="KXH51858.1"/>
    <property type="molecule type" value="Genomic_DNA"/>
</dbReference>